<name>A0A655P8W7_VIBCL</name>
<gene>
    <name evidence="1" type="ORF">ERS013165_00701</name>
</gene>
<evidence type="ECO:0000313" key="1">
    <source>
        <dbReference type="EMBL" id="CRZ97806.1"/>
    </source>
</evidence>
<proteinExistence type="predicted"/>
<dbReference type="Proteomes" id="UP000044806">
    <property type="component" value="Unassembled WGS sequence"/>
</dbReference>
<organism evidence="1 2">
    <name type="scientific">Vibrio cholerae</name>
    <dbReference type="NCBI Taxonomy" id="666"/>
    <lineage>
        <taxon>Bacteria</taxon>
        <taxon>Pseudomonadati</taxon>
        <taxon>Pseudomonadota</taxon>
        <taxon>Gammaproteobacteria</taxon>
        <taxon>Vibrionales</taxon>
        <taxon>Vibrionaceae</taxon>
        <taxon>Vibrio</taxon>
    </lineage>
</organism>
<sequence length="176" mass="19850">MDQGAIQYAFELVVLLSLAVNTIFAARLLNKEDRRQIEVFVLPVANIITHFEFVRLANHFVNGAETELSHDFTQALCHVLEEGHNVIHTASKTLTQSFVLCGDTDRASVFMTFTHHDTAFNHQCSGCDAPFFSAQQYRNRDIAWGFHLSIGLHHNAVTQAVFEQSLVGFSQTQFPR</sequence>
<dbReference type="EMBL" id="CWOW01000002">
    <property type="protein sequence ID" value="CRZ97806.1"/>
    <property type="molecule type" value="Genomic_DNA"/>
</dbReference>
<dbReference type="AlphaFoldDB" id="A0A655P8W7"/>
<accession>A0A655P8W7</accession>
<evidence type="ECO:0000313" key="2">
    <source>
        <dbReference type="Proteomes" id="UP000044806"/>
    </source>
</evidence>
<reference evidence="1 2" key="1">
    <citation type="submission" date="2015-07" db="EMBL/GenBank/DDBJ databases">
        <authorList>
            <consortium name="Pathogen Informatics"/>
        </authorList>
    </citation>
    <scope>NUCLEOTIDE SEQUENCE [LARGE SCALE GENOMIC DNA]</scope>
    <source>
        <strain evidence="1 2">A51</strain>
    </source>
</reference>
<protein>
    <submittedName>
        <fullName evidence="1">Uncharacterized protein</fullName>
    </submittedName>
</protein>